<dbReference type="InterPro" id="IPR006680">
    <property type="entry name" value="Amidohydro-rel"/>
</dbReference>
<organism evidence="2 3">
    <name type="scientific">Dactylosporangium maewongense</name>
    <dbReference type="NCBI Taxonomy" id="634393"/>
    <lineage>
        <taxon>Bacteria</taxon>
        <taxon>Bacillati</taxon>
        <taxon>Actinomycetota</taxon>
        <taxon>Actinomycetes</taxon>
        <taxon>Micromonosporales</taxon>
        <taxon>Micromonosporaceae</taxon>
        <taxon>Dactylosporangium</taxon>
    </lineage>
</organism>
<dbReference type="EMBL" id="BAAAQD010000046">
    <property type="protein sequence ID" value="GAA1571531.1"/>
    <property type="molecule type" value="Genomic_DNA"/>
</dbReference>
<reference evidence="3" key="1">
    <citation type="journal article" date="2019" name="Int. J. Syst. Evol. Microbiol.">
        <title>The Global Catalogue of Microorganisms (GCM) 10K type strain sequencing project: providing services to taxonomists for standard genome sequencing and annotation.</title>
        <authorList>
            <consortium name="The Broad Institute Genomics Platform"/>
            <consortium name="The Broad Institute Genome Sequencing Center for Infectious Disease"/>
            <person name="Wu L."/>
            <person name="Ma J."/>
        </authorList>
    </citation>
    <scope>NUCLEOTIDE SEQUENCE [LARGE SCALE GENOMIC DNA]</scope>
    <source>
        <strain evidence="3">JCM 15933</strain>
    </source>
</reference>
<protein>
    <submittedName>
        <fullName evidence="2">Amidohydrolase family protein</fullName>
    </submittedName>
</protein>
<gene>
    <name evidence="2" type="ORF">GCM10009827_111840</name>
</gene>
<accession>A0ABP4P0S3</accession>
<dbReference type="Gene3D" id="3.20.20.140">
    <property type="entry name" value="Metal-dependent hydrolases"/>
    <property type="match status" value="1"/>
</dbReference>
<evidence type="ECO:0000259" key="1">
    <source>
        <dbReference type="Pfam" id="PF01979"/>
    </source>
</evidence>
<proteinExistence type="predicted"/>
<dbReference type="PANTHER" id="PTHR43135">
    <property type="entry name" value="ALPHA-D-RIBOSE 1-METHYLPHOSPHONATE 5-TRIPHOSPHATE DIPHOSPHATASE"/>
    <property type="match status" value="1"/>
</dbReference>
<dbReference type="SUPFAM" id="SSF51338">
    <property type="entry name" value="Composite domain of metallo-dependent hydrolases"/>
    <property type="match status" value="1"/>
</dbReference>
<sequence length="393" mass="39203">MTIVLRAARLFDGAAGSLTPDPVVIVDGGRITAAGTGAPVPAGAAVVDLGDATILPGLVDTHVHLAFDASTDPVGALAGRDAAAALAAMTAAARHATRGGVTTVRDLGDRGYLALALRDAVAGDPTLPTIVAAGPPITTPGGHCHFLGGATAAGAARVRAAVRERAERGADIVKIMASGGNLTPGTLPERSQFGVAELRAAVDEAHRLGLPVTAHAHGTQAITDALAAGVDGLEHVSFMTADSVDPVPDAVLAAIVARGVALGITIGVRPVPGFSPPPAVLSRLPLLHAGSRRMYEAGAVITAGTDAGIAPIKPPDVVRWAVAQLAGIGMTPVDALRAVTSVAAAVCGLGDRKGRVAPGFDADLLIVAGDPLRDPAALHDIRAVYVRGVPVSH</sequence>
<evidence type="ECO:0000313" key="2">
    <source>
        <dbReference type="EMBL" id="GAA1571531.1"/>
    </source>
</evidence>
<feature type="domain" description="Amidohydrolase-related" evidence="1">
    <location>
        <begin position="53"/>
        <end position="389"/>
    </location>
</feature>
<dbReference type="InterPro" id="IPR032466">
    <property type="entry name" value="Metal_Hydrolase"/>
</dbReference>
<keyword evidence="3" id="KW-1185">Reference proteome</keyword>
<dbReference type="Gene3D" id="2.30.40.10">
    <property type="entry name" value="Urease, subunit C, domain 1"/>
    <property type="match status" value="1"/>
</dbReference>
<evidence type="ECO:0000313" key="3">
    <source>
        <dbReference type="Proteomes" id="UP001501470"/>
    </source>
</evidence>
<dbReference type="InterPro" id="IPR011059">
    <property type="entry name" value="Metal-dep_hydrolase_composite"/>
</dbReference>
<dbReference type="Pfam" id="PF01979">
    <property type="entry name" value="Amidohydro_1"/>
    <property type="match status" value="1"/>
</dbReference>
<comment type="caution">
    <text evidence="2">The sequence shown here is derived from an EMBL/GenBank/DDBJ whole genome shotgun (WGS) entry which is preliminary data.</text>
</comment>
<dbReference type="InterPro" id="IPR051781">
    <property type="entry name" value="Metallo-dep_Hydrolase"/>
</dbReference>
<dbReference type="PANTHER" id="PTHR43135:SF3">
    <property type="entry name" value="ALPHA-D-RIBOSE 1-METHYLPHOSPHONATE 5-TRIPHOSPHATE DIPHOSPHATASE"/>
    <property type="match status" value="1"/>
</dbReference>
<dbReference type="Proteomes" id="UP001501470">
    <property type="component" value="Unassembled WGS sequence"/>
</dbReference>
<dbReference type="SUPFAM" id="SSF51556">
    <property type="entry name" value="Metallo-dependent hydrolases"/>
    <property type="match status" value="1"/>
</dbReference>
<name>A0ABP4P0S3_9ACTN</name>
<dbReference type="RefSeq" id="WP_344514439.1">
    <property type="nucleotide sequence ID" value="NZ_BAAAQD010000046.1"/>
</dbReference>